<accession>A0A146JCK7</accession>
<protein>
    <submittedName>
        <fullName evidence="9">Putative cation efflux system protein CzcA</fullName>
    </submittedName>
</protein>
<feature type="transmembrane region" description="Helical" evidence="8">
    <location>
        <begin position="954"/>
        <end position="975"/>
    </location>
</feature>
<dbReference type="InterPro" id="IPR001036">
    <property type="entry name" value="Acrflvin-R"/>
</dbReference>
<dbReference type="InterPro" id="IPR027463">
    <property type="entry name" value="AcrB_DN_DC_subdom"/>
</dbReference>
<evidence type="ECO:0000256" key="5">
    <source>
        <dbReference type="ARBA" id="ARBA00022692"/>
    </source>
</evidence>
<evidence type="ECO:0000256" key="7">
    <source>
        <dbReference type="ARBA" id="ARBA00023136"/>
    </source>
</evidence>
<proteinExistence type="inferred from homology"/>
<dbReference type="PRINTS" id="PR00702">
    <property type="entry name" value="ACRIFLAVINRP"/>
</dbReference>
<dbReference type="PANTHER" id="PTHR32063:SF24">
    <property type="entry name" value="CATION EFFLUX SYSTEM (ACRB_ACRD_ACRF FAMILY)"/>
    <property type="match status" value="1"/>
</dbReference>
<dbReference type="Gene3D" id="1.20.1640.10">
    <property type="entry name" value="Multidrug efflux transporter AcrB transmembrane domain"/>
    <property type="match status" value="2"/>
</dbReference>
<dbReference type="Gene3D" id="3.30.70.1440">
    <property type="entry name" value="Multidrug efflux transporter AcrB pore domain"/>
    <property type="match status" value="1"/>
</dbReference>
<feature type="transmembrane region" description="Helical" evidence="8">
    <location>
        <begin position="858"/>
        <end position="877"/>
    </location>
</feature>
<dbReference type="PANTHER" id="PTHR32063">
    <property type="match status" value="1"/>
</dbReference>
<evidence type="ECO:0000256" key="1">
    <source>
        <dbReference type="ARBA" id="ARBA00004651"/>
    </source>
</evidence>
<sequence length="1053" mass="118116">MIDFILSNRIIVILSLLFIVGFGFYSYKTLPVDTFPDPTPIQVNIYTEAPGLSAEEVESLITRKVETVMSGMKDVTMVRSISIAGLSQVTVFFKDGTDIFFARKLVMEKLNEVESLLDPNYRPVLGPNASGLSFVLFYVLESDKYTLPELKSIERWRVRPLLKSVNGVEDIMEWGPDKAYLIRPDYNKMIAYNLSLEDLIQQLKKGAGIAGGGYGIINGRDLVLRGIGFIKSIDDIKNITVKSNDGFYIKVSDIAQVELEEVPGRRGIFSLNGEESQGNIVVKRTFTNTKEVINSVYKKIEDIKKVLPQGVELKVIYDQGYLIDKAIHTVEKALIEGIVLVTLAMIFYLGNLRTALVVVVSIPITLLLAFIFMKQADISGNLMSFAGLAIGMGLFADASVVVIENVYRHLHHNLEFSKSKSGKLEVLSLSVREVFRPVVFAVLVIAMVFIPIFSFESVEGKYYKPLATTIIFALFASLFVAFVFMPVLAYYFVKAEKEEETKIMKFITNIYQKVLNITLKYSKLVIASVVVAFFISLGLLARIGTEFAPVLDEGALLVKTYLDPNITREESKNVASFIEKTAKSFPEVKDAFTLVGRAEKADPEDINYMETFITLKPYKEWKTFKEKSELEDALRKKLEELPGAKFSFTQPIQMRIDELLSGVKSTVAIKVFGDDLEVLNNIGKEIESVVKQTPGSIDVEMEVQKGKLQLKIFPKRNQLAKFNLTVEDLLKIIDEAIAGIEVNTLREGLVSYPIILKLPDKDISDIERFLSIPIVSSGNRIVTLSQVVDIEISEGFFKIRHENGQRYALVQANLKGRDLGSFINDLRQNIQKSIRLPEGYYIQFAGQFENQERAMKKLSIVIPIVILLIFILLYINYNSAKDSLIVMLNVPFAVIGGIVALYISGFNLSVPAAIGFIAVFGIATLNGVVLISYIRQMLEEGKPIDKAIELATKLRLRPILITATAASLGLVPILITNDVGSETQKPIATVVIGGIFTSTMLTLLILPAVYRLFYKEPKPYPTRKIPNRFQRKFQEVRKHARRKFIDFKGKFDR</sequence>
<dbReference type="EMBL" id="LC145215">
    <property type="protein sequence ID" value="BAU79872.1"/>
    <property type="molecule type" value="Genomic_DNA"/>
</dbReference>
<feature type="transmembrane region" description="Helical" evidence="8">
    <location>
        <begin position="333"/>
        <end position="349"/>
    </location>
</feature>
<evidence type="ECO:0000256" key="8">
    <source>
        <dbReference type="SAM" id="Phobius"/>
    </source>
</evidence>
<feature type="transmembrane region" description="Helical" evidence="8">
    <location>
        <begin position="466"/>
        <end position="493"/>
    </location>
</feature>
<dbReference type="AlphaFoldDB" id="A0A146JCK7"/>
<comment type="similarity">
    <text evidence="2">Belongs to the resistance-nodulation-cell division (RND) (TC 2.A.6) family.</text>
</comment>
<evidence type="ECO:0000256" key="2">
    <source>
        <dbReference type="ARBA" id="ARBA00010942"/>
    </source>
</evidence>
<reference evidence="9" key="1">
    <citation type="journal article" date="2016" name="Microbes Environ.">
        <title>In Situ Gene Expression Responsible for Sulfide Oxidation and CO2 Fixation of an Uncultured Large Sausage-Shaped Aquificae Bacterium in a Sulfidic Hot Spring.</title>
        <authorList>
            <person name="Tamazawa S."/>
            <person name="Yamamoto K."/>
            <person name="Takasaki K."/>
            <person name="Mitani Y."/>
            <person name="Hanada S."/>
            <person name="Kamagata Y."/>
            <person name="Tamaki H."/>
        </authorList>
    </citation>
    <scope>NUCLEOTIDE SEQUENCE</scope>
</reference>
<comment type="subcellular location">
    <subcellularLocation>
        <location evidence="1">Cell membrane</location>
        <topology evidence="1">Multi-pass membrane protein</topology>
    </subcellularLocation>
</comment>
<dbReference type="Pfam" id="PF00873">
    <property type="entry name" value="ACR_tran"/>
    <property type="match status" value="1"/>
</dbReference>
<dbReference type="Gene3D" id="3.30.70.1320">
    <property type="entry name" value="Multidrug efflux transporter AcrB pore domain like"/>
    <property type="match status" value="1"/>
</dbReference>
<feature type="transmembrane region" description="Helical" evidence="8">
    <location>
        <begin position="355"/>
        <end position="373"/>
    </location>
</feature>
<dbReference type="SUPFAM" id="SSF82714">
    <property type="entry name" value="Multidrug efflux transporter AcrB TolC docking domain, DN and DC subdomains"/>
    <property type="match status" value="2"/>
</dbReference>
<dbReference type="InterPro" id="IPR004763">
    <property type="entry name" value="CusA-like"/>
</dbReference>
<dbReference type="NCBIfam" id="TIGR00914">
    <property type="entry name" value="2A0601"/>
    <property type="match status" value="1"/>
</dbReference>
<dbReference type="SUPFAM" id="SSF82693">
    <property type="entry name" value="Multidrug efflux transporter AcrB pore domain, PN1, PN2, PC1 and PC2 subdomains"/>
    <property type="match status" value="3"/>
</dbReference>
<evidence type="ECO:0000256" key="4">
    <source>
        <dbReference type="ARBA" id="ARBA00022475"/>
    </source>
</evidence>
<evidence type="ECO:0000256" key="6">
    <source>
        <dbReference type="ARBA" id="ARBA00022989"/>
    </source>
</evidence>
<feature type="transmembrane region" description="Helical" evidence="8">
    <location>
        <begin position="6"/>
        <end position="25"/>
    </location>
</feature>
<dbReference type="Gene3D" id="3.30.2090.10">
    <property type="entry name" value="Multidrug efflux transporter AcrB TolC docking domain, DN and DC subdomains"/>
    <property type="match status" value="2"/>
</dbReference>
<dbReference type="GO" id="GO:0008324">
    <property type="term" value="F:monoatomic cation transmembrane transporter activity"/>
    <property type="evidence" value="ECO:0007669"/>
    <property type="project" value="InterPro"/>
</dbReference>
<feature type="transmembrane region" description="Helical" evidence="8">
    <location>
        <begin position="521"/>
        <end position="541"/>
    </location>
</feature>
<name>A0A146JCK7_9AQUI</name>
<keyword evidence="5 8" id="KW-0812">Transmembrane</keyword>
<evidence type="ECO:0000256" key="3">
    <source>
        <dbReference type="ARBA" id="ARBA00022448"/>
    </source>
</evidence>
<dbReference type="GO" id="GO:0042910">
    <property type="term" value="F:xenobiotic transmembrane transporter activity"/>
    <property type="evidence" value="ECO:0007669"/>
    <property type="project" value="TreeGrafter"/>
</dbReference>
<dbReference type="SUPFAM" id="SSF82866">
    <property type="entry name" value="Multidrug efflux transporter AcrB transmembrane domain"/>
    <property type="match status" value="2"/>
</dbReference>
<organism evidence="9">
    <name type="scientific">uncultured Aquificaceae bacterium</name>
    <dbReference type="NCBI Taxonomy" id="374108"/>
    <lineage>
        <taxon>Bacteria</taxon>
        <taxon>Pseudomonadati</taxon>
        <taxon>Aquificota</taxon>
        <taxon>Aquificia</taxon>
        <taxon>Aquificales</taxon>
        <taxon>Aquificaceae</taxon>
        <taxon>environmental samples</taxon>
    </lineage>
</organism>
<feature type="transmembrane region" description="Helical" evidence="8">
    <location>
        <begin position="884"/>
        <end position="904"/>
    </location>
</feature>
<keyword evidence="7 8" id="KW-0472">Membrane</keyword>
<dbReference type="GO" id="GO:0005886">
    <property type="term" value="C:plasma membrane"/>
    <property type="evidence" value="ECO:0007669"/>
    <property type="project" value="UniProtKB-SubCell"/>
</dbReference>
<keyword evidence="4" id="KW-1003">Cell membrane</keyword>
<evidence type="ECO:0000313" key="9">
    <source>
        <dbReference type="EMBL" id="BAU79872.1"/>
    </source>
</evidence>
<feature type="transmembrane region" description="Helical" evidence="8">
    <location>
        <begin position="910"/>
        <end position="934"/>
    </location>
</feature>
<dbReference type="Gene3D" id="3.30.70.1430">
    <property type="entry name" value="Multidrug efflux transporter AcrB pore domain"/>
    <property type="match status" value="2"/>
</dbReference>
<keyword evidence="3" id="KW-0813">Transport</keyword>
<feature type="transmembrane region" description="Helical" evidence="8">
    <location>
        <begin position="987"/>
        <end position="1014"/>
    </location>
</feature>
<feature type="transmembrane region" description="Helical" evidence="8">
    <location>
        <begin position="434"/>
        <end position="454"/>
    </location>
</feature>
<keyword evidence="6 8" id="KW-1133">Transmembrane helix</keyword>